<name>A0A2A7MFT6_9CLOT</name>
<comment type="caution">
    <text evidence="2">The sequence shown here is derived from an EMBL/GenBank/DDBJ whole genome shotgun (WGS) entry which is preliminary data.</text>
</comment>
<dbReference type="AlphaFoldDB" id="A0A2A7MFT6"/>
<gene>
    <name evidence="2" type="ORF">CQ394_02450</name>
</gene>
<dbReference type="Proteomes" id="UP000220840">
    <property type="component" value="Unassembled WGS sequence"/>
</dbReference>
<evidence type="ECO:0000256" key="1">
    <source>
        <dbReference type="SAM" id="Phobius"/>
    </source>
</evidence>
<dbReference type="EMBL" id="PDCJ01000001">
    <property type="protein sequence ID" value="PEG30604.1"/>
    <property type="molecule type" value="Genomic_DNA"/>
</dbReference>
<keyword evidence="1" id="KW-1133">Transmembrane helix</keyword>
<dbReference type="RefSeq" id="WP_058294775.1">
    <property type="nucleotide sequence ID" value="NZ_CAMRXJ010000076.1"/>
</dbReference>
<feature type="transmembrane region" description="Helical" evidence="1">
    <location>
        <begin position="57"/>
        <end position="75"/>
    </location>
</feature>
<evidence type="ECO:0000313" key="3">
    <source>
        <dbReference type="Proteomes" id="UP000220840"/>
    </source>
</evidence>
<keyword evidence="1" id="KW-0472">Membrane</keyword>
<keyword evidence="1" id="KW-0812">Transmembrane</keyword>
<reference evidence="2 3" key="1">
    <citation type="submission" date="2017-10" db="EMBL/GenBank/DDBJ databases">
        <title>Effective Description of Clostridium neonatale sp. nov. linked to necrotizing enterocolitis in neonates and a clarification of species assignable to the genus Clostridium (Prazmowski 1880) emend. Lawson and Rainey 2016.</title>
        <authorList>
            <person name="Bernard K."/>
            <person name="Burdz T."/>
            <person name="Wiebe D."/>
            <person name="Balcewich B."/>
            <person name="Alfa M."/>
            <person name="Bernier A.-M."/>
        </authorList>
    </citation>
    <scope>NUCLEOTIDE SEQUENCE [LARGE SCALE GENOMIC DNA]</scope>
    <source>
        <strain evidence="2 3">LCDC99A005</strain>
    </source>
</reference>
<protein>
    <submittedName>
        <fullName evidence="2">Uncharacterized protein</fullName>
    </submittedName>
</protein>
<organism evidence="2 3">
    <name type="scientific">Clostridium neonatale</name>
    <dbReference type="NCBI Taxonomy" id="137838"/>
    <lineage>
        <taxon>Bacteria</taxon>
        <taxon>Bacillati</taxon>
        <taxon>Bacillota</taxon>
        <taxon>Clostridia</taxon>
        <taxon>Eubacteriales</taxon>
        <taxon>Clostridiaceae</taxon>
        <taxon>Clostridium</taxon>
    </lineage>
</organism>
<proteinExistence type="predicted"/>
<keyword evidence="3" id="KW-1185">Reference proteome</keyword>
<accession>A0A2A7MFT6</accession>
<evidence type="ECO:0000313" key="2">
    <source>
        <dbReference type="EMBL" id="PEG30604.1"/>
    </source>
</evidence>
<feature type="transmembrane region" description="Helical" evidence="1">
    <location>
        <begin position="18"/>
        <end position="37"/>
    </location>
</feature>
<sequence>MYALSEFCCFLLKKLYKFLKITGLIVPTVVISLVISIDELFLNFNSHSINIIKESEFILIDFSIIIFLCIVIKKFKLVYKNFISNITRIKCKRTTNH</sequence>